<organism evidence="3 4">
    <name type="scientific">Stylonychia lemnae</name>
    <name type="common">Ciliate</name>
    <dbReference type="NCBI Taxonomy" id="5949"/>
    <lineage>
        <taxon>Eukaryota</taxon>
        <taxon>Sar</taxon>
        <taxon>Alveolata</taxon>
        <taxon>Ciliophora</taxon>
        <taxon>Intramacronucleata</taxon>
        <taxon>Spirotrichea</taxon>
        <taxon>Stichotrichia</taxon>
        <taxon>Sporadotrichida</taxon>
        <taxon>Oxytrichidae</taxon>
        <taxon>Stylonychinae</taxon>
        <taxon>Stylonychia</taxon>
    </lineage>
</organism>
<reference evidence="3 4" key="1">
    <citation type="submission" date="2014-06" db="EMBL/GenBank/DDBJ databases">
        <authorList>
            <person name="Swart Estienne"/>
        </authorList>
    </citation>
    <scope>NUCLEOTIDE SEQUENCE [LARGE SCALE GENOMIC DNA]</scope>
    <source>
        <strain evidence="3 4">130c</strain>
    </source>
</reference>
<evidence type="ECO:0000256" key="2">
    <source>
        <dbReference type="SAM" id="MobiDB-lite"/>
    </source>
</evidence>
<feature type="compositionally biased region" description="Polar residues" evidence="2">
    <location>
        <begin position="364"/>
        <end position="384"/>
    </location>
</feature>
<name>A0A078BB10_STYLE</name>
<dbReference type="Proteomes" id="UP000039865">
    <property type="component" value="Unassembled WGS sequence"/>
</dbReference>
<keyword evidence="4" id="KW-1185">Reference proteome</keyword>
<evidence type="ECO:0000313" key="3">
    <source>
        <dbReference type="EMBL" id="CDW90753.1"/>
    </source>
</evidence>
<feature type="coiled-coil region" evidence="1">
    <location>
        <begin position="207"/>
        <end position="248"/>
    </location>
</feature>
<proteinExistence type="predicted"/>
<gene>
    <name evidence="3" type="primary">Contig19851.g21056</name>
    <name evidence="3" type="ORF">STYLEM_19900</name>
</gene>
<feature type="coiled-coil region" evidence="1">
    <location>
        <begin position="58"/>
        <end position="109"/>
    </location>
</feature>
<feature type="region of interest" description="Disordered" evidence="2">
    <location>
        <begin position="337"/>
        <end position="384"/>
    </location>
</feature>
<evidence type="ECO:0000256" key="1">
    <source>
        <dbReference type="SAM" id="Coils"/>
    </source>
</evidence>
<dbReference type="AlphaFoldDB" id="A0A078BB10"/>
<feature type="compositionally biased region" description="Polar residues" evidence="2">
    <location>
        <begin position="337"/>
        <end position="357"/>
    </location>
</feature>
<keyword evidence="1" id="KW-0175">Coiled coil</keyword>
<accession>A0A078BB10</accession>
<dbReference type="EMBL" id="CCKQ01018773">
    <property type="protein sequence ID" value="CDW90753.1"/>
    <property type="molecule type" value="Genomic_DNA"/>
</dbReference>
<sequence length="422" mass="48625">MLELLIEGHQIAESLQFNRDQNDVDVIFDQLVNNPNISEQIKKQLFFMQSDQDIEQEMNKYKKLFEERETELRILKRERDEYLTQKVELVLENKQLKQGESQNHQLNNNSHEHNQIPDSQSKFNKFIPNIFSAKKPTVSEQRAINQNHILKQTQAQPRVIDEQFENEQKEVIKIMQDQIQVKIFEIKDLQKVNDSINIEMGRIKGLLAKEKEKSEDLQTDLEILELKMKKLDEMLLQRESEVSNLKLELQKVRMTSESEIKKLKKAQMTSINSTNNNLTTLGSGDISARANNQERAGTQRTLNQSNLSMSNDPYNSSRTPNLDQSVLVDYNNTLNSQREQNISKPPMIQNQKSGFSSHSKKDQNNSSILNGSNENPFDQSTNSVHTKEKTSFFAGALQKTKLFGQKAANLTGRKSTINLNSS</sequence>
<feature type="region of interest" description="Disordered" evidence="2">
    <location>
        <begin position="293"/>
        <end position="322"/>
    </location>
</feature>
<protein>
    <submittedName>
        <fullName evidence="3">Uncharacterized protein</fullName>
    </submittedName>
</protein>
<evidence type="ECO:0000313" key="4">
    <source>
        <dbReference type="Proteomes" id="UP000039865"/>
    </source>
</evidence>
<dbReference type="InParanoid" id="A0A078BB10"/>